<keyword evidence="13" id="KW-1185">Reference proteome</keyword>
<comment type="similarity">
    <text evidence="3">Belongs to the histone-like Alba family.</text>
</comment>
<keyword evidence="5" id="KW-0698">rRNA processing</keyword>
<evidence type="ECO:0000256" key="3">
    <source>
        <dbReference type="ARBA" id="ARBA00008018"/>
    </source>
</evidence>
<dbReference type="GO" id="GO:0003676">
    <property type="term" value="F:nucleic acid binding"/>
    <property type="evidence" value="ECO:0007669"/>
    <property type="project" value="InterPro"/>
</dbReference>
<accession>A0AA47M517</accession>
<evidence type="ECO:0000313" key="12">
    <source>
        <dbReference type="EMBL" id="KAK0133704.1"/>
    </source>
</evidence>
<dbReference type="EMBL" id="JAOPHQ010005933">
    <property type="protein sequence ID" value="KAK0133704.1"/>
    <property type="molecule type" value="Genomic_DNA"/>
</dbReference>
<feature type="region of interest" description="Disordered" evidence="11">
    <location>
        <begin position="1"/>
        <end position="28"/>
    </location>
</feature>
<feature type="region of interest" description="Disordered" evidence="11">
    <location>
        <begin position="120"/>
        <end position="139"/>
    </location>
</feature>
<comment type="function">
    <text evidence="8">Component of ribonuclease P, a ribonucleoprotein complex that generates mature tRNA molecules by cleaving their 5'-ends. Also a component of the MRP ribonuclease complex, which cleaves pre-rRNA sequences.</text>
</comment>
<evidence type="ECO:0000256" key="7">
    <source>
        <dbReference type="ARBA" id="ARBA00023242"/>
    </source>
</evidence>
<evidence type="ECO:0000256" key="4">
    <source>
        <dbReference type="ARBA" id="ARBA00022490"/>
    </source>
</evidence>
<dbReference type="Proteomes" id="UP001174136">
    <property type="component" value="Unassembled WGS sequence"/>
</dbReference>
<dbReference type="FunFam" id="3.30.110.20:FF:000002">
    <property type="entry name" value="Ribonuclease P protein subunit p20"/>
    <property type="match status" value="1"/>
</dbReference>
<comment type="caution">
    <text evidence="12">The sequence shown here is derived from an EMBL/GenBank/DDBJ whole genome shotgun (WGS) entry which is preliminary data.</text>
</comment>
<evidence type="ECO:0000256" key="1">
    <source>
        <dbReference type="ARBA" id="ARBA00004463"/>
    </source>
</evidence>
<name>A0AA47M517_MERPO</name>
<dbReference type="GO" id="GO:0006364">
    <property type="term" value="P:rRNA processing"/>
    <property type="evidence" value="ECO:0007669"/>
    <property type="project" value="UniProtKB-KW"/>
</dbReference>
<dbReference type="Gene3D" id="3.30.110.20">
    <property type="entry name" value="Alba-like domain"/>
    <property type="match status" value="1"/>
</dbReference>
<feature type="region of interest" description="Disordered" evidence="11">
    <location>
        <begin position="304"/>
        <end position="331"/>
    </location>
</feature>
<keyword evidence="7" id="KW-0539">Nucleus</keyword>
<dbReference type="SUPFAM" id="SSF82704">
    <property type="entry name" value="AlbA-like"/>
    <property type="match status" value="1"/>
</dbReference>
<evidence type="ECO:0000256" key="6">
    <source>
        <dbReference type="ARBA" id="ARBA00022694"/>
    </source>
</evidence>
<proteinExistence type="inferred from homology"/>
<evidence type="ECO:0000256" key="11">
    <source>
        <dbReference type="SAM" id="MobiDB-lite"/>
    </source>
</evidence>
<dbReference type="GO" id="GO:0005655">
    <property type="term" value="C:nucleolar ribonuclease P complex"/>
    <property type="evidence" value="ECO:0007669"/>
    <property type="project" value="InterPro"/>
</dbReference>
<evidence type="ECO:0000256" key="2">
    <source>
        <dbReference type="ARBA" id="ARBA00004604"/>
    </source>
</evidence>
<comment type="subunit">
    <text evidence="9">Component of nuclear RNase P and RNase MRP complexes. RNase P consists of a catalytic RNA moiety and 10 different protein chains; POP1, POP4, POP5, POP7, RPP14, RPP21, RPP25, RPP30, RPP38 and RPP40. Within the RNase P complex, POP1, POP7 and RPP25 form the 'finger' subcomplex, POP5, RPP14, RPP40 and homodimeric RPP30 form the 'palm' subcomplex, and RPP21, POP4 and RPP38 form the 'wrist' subcomplex. All subunits of the RNase P complex interact with the catalytic RNA. Several subunits of RNase P are also part of the RNase MRP complex. RNase MRP consists of a catalytic RNA moiety and about 8 protein subunits; POP1, POP7, RPP25, RPP30, RPP38, RPP40 and possibly also POP4 and POP5. Interacts with SMN1. POP7 forms a heterodimer with RPP25 that binds to the P3 stem loop of the catalytic RNA.</text>
</comment>
<dbReference type="InterPro" id="IPR036882">
    <property type="entry name" value="Alba-like_dom_sf"/>
</dbReference>
<dbReference type="GO" id="GO:0000172">
    <property type="term" value="C:ribonuclease MRP complex"/>
    <property type="evidence" value="ECO:0007669"/>
    <property type="project" value="InterPro"/>
</dbReference>
<gene>
    <name evidence="12" type="primary">POP7</name>
    <name evidence="12" type="ORF">N1851_030771</name>
</gene>
<sequence>MTDARSPGAAALPQTPTPDPGGLPSVDMDPVEYTLRKRLPRKLPKRRNDVYVNMKTDFRAQLARCQKLLEGGGGGGHREICVHGLGLAINRAINIALQLQASSQGALQLAANTSTVELVDDLEPDDPDEATGEPLTRTRNNSAIHIKEEVHLATQEVHVHVKQFRRRGYPPCLLPARSASSRDVVLAERYGENLNVMVDMMTKHGQVPICPFDSSDTLIPSLTWKLRLRNTPLVSSRFLMLLSMWPCSVASVTELRSRLSARCSSHKPDCTSCAWTSAWKNMEGIDFFPLPDIKVDAGLGNSDGLRKTASFPTQPLSRAETEHNTKSSVSLSYRLPRSRPIYDLRKKMEIKKEQEQT</sequence>
<comment type="subcellular location">
    <subcellularLocation>
        <location evidence="1">Cytoplasmic granule</location>
    </subcellularLocation>
    <subcellularLocation>
        <location evidence="2">Nucleus</location>
        <location evidence="2">Nucleolus</location>
    </subcellularLocation>
</comment>
<dbReference type="GO" id="GO:0001682">
    <property type="term" value="P:tRNA 5'-leader removal"/>
    <property type="evidence" value="ECO:0007669"/>
    <property type="project" value="InterPro"/>
</dbReference>
<evidence type="ECO:0000313" key="13">
    <source>
        <dbReference type="Proteomes" id="UP001174136"/>
    </source>
</evidence>
<protein>
    <recommendedName>
        <fullName evidence="10">Ribonuclease P protein subunit p20</fullName>
    </recommendedName>
</protein>
<evidence type="ECO:0000256" key="5">
    <source>
        <dbReference type="ARBA" id="ARBA00022552"/>
    </source>
</evidence>
<evidence type="ECO:0000256" key="9">
    <source>
        <dbReference type="ARBA" id="ARBA00064615"/>
    </source>
</evidence>
<dbReference type="InterPro" id="IPR014612">
    <property type="entry name" value="Pop7/Rpp20"/>
</dbReference>
<feature type="compositionally biased region" description="Acidic residues" evidence="11">
    <location>
        <begin position="120"/>
        <end position="131"/>
    </location>
</feature>
<reference evidence="12" key="1">
    <citation type="journal article" date="2023" name="Front. Mar. Sci.">
        <title>A new Merluccius polli reference genome to investigate the effects of global change in West African waters.</title>
        <authorList>
            <person name="Mateo J.L."/>
            <person name="Blanco-Fernandez C."/>
            <person name="Garcia-Vazquez E."/>
            <person name="Machado-Schiaffino G."/>
        </authorList>
    </citation>
    <scope>NUCLEOTIDE SEQUENCE</scope>
    <source>
        <strain evidence="12">C29</strain>
        <tissue evidence="12">Fin</tissue>
    </source>
</reference>
<evidence type="ECO:0000256" key="10">
    <source>
        <dbReference type="ARBA" id="ARBA00068472"/>
    </source>
</evidence>
<dbReference type="PANTHER" id="PTHR15314:SF1">
    <property type="entry name" value="RIBONUCLEASE P PROTEIN SUBUNIT P20"/>
    <property type="match status" value="1"/>
</dbReference>
<evidence type="ECO:0000256" key="8">
    <source>
        <dbReference type="ARBA" id="ARBA00053284"/>
    </source>
</evidence>
<organism evidence="12 13">
    <name type="scientific">Merluccius polli</name>
    <name type="common">Benguela hake</name>
    <name type="synonym">Merluccius cadenati</name>
    <dbReference type="NCBI Taxonomy" id="89951"/>
    <lineage>
        <taxon>Eukaryota</taxon>
        <taxon>Metazoa</taxon>
        <taxon>Chordata</taxon>
        <taxon>Craniata</taxon>
        <taxon>Vertebrata</taxon>
        <taxon>Euteleostomi</taxon>
        <taxon>Actinopterygii</taxon>
        <taxon>Neopterygii</taxon>
        <taxon>Teleostei</taxon>
        <taxon>Neoteleostei</taxon>
        <taxon>Acanthomorphata</taxon>
        <taxon>Zeiogadaria</taxon>
        <taxon>Gadariae</taxon>
        <taxon>Gadiformes</taxon>
        <taxon>Gadoidei</taxon>
        <taxon>Merlucciidae</taxon>
        <taxon>Merluccius</taxon>
    </lineage>
</organism>
<dbReference type="PANTHER" id="PTHR15314">
    <property type="entry name" value="RIBONUCLEASE P PROTEIN SUBUNIT P20"/>
    <property type="match status" value="1"/>
</dbReference>
<dbReference type="AlphaFoldDB" id="A0AA47M517"/>
<keyword evidence="6" id="KW-0819">tRNA processing</keyword>
<dbReference type="Pfam" id="PF12328">
    <property type="entry name" value="Rpp20"/>
    <property type="match status" value="1"/>
</dbReference>
<keyword evidence="4" id="KW-0963">Cytoplasm</keyword>